<evidence type="ECO:0000313" key="4">
    <source>
        <dbReference type="Proteomes" id="UP000371041"/>
    </source>
</evidence>
<proteinExistence type="predicted"/>
<gene>
    <name evidence="3" type="ORF">GIY23_11745</name>
</gene>
<dbReference type="Pfam" id="PF13302">
    <property type="entry name" value="Acetyltransf_3"/>
    <property type="match status" value="1"/>
</dbReference>
<dbReference type="SUPFAM" id="SSF55729">
    <property type="entry name" value="Acyl-CoA N-acyltransferases (Nat)"/>
    <property type="match status" value="1"/>
</dbReference>
<dbReference type="Proteomes" id="UP000371041">
    <property type="component" value="Chromosome"/>
</dbReference>
<accession>A0A5Q3Q681</accession>
<keyword evidence="3" id="KW-0808">Transferase</keyword>
<reference evidence="4" key="1">
    <citation type="submission" date="2019-11" db="EMBL/GenBank/DDBJ databases">
        <title>The complete genome sequence of Saccharopolyspora sp. E2A.</title>
        <authorList>
            <person name="Zhang G."/>
        </authorList>
    </citation>
    <scope>NUCLEOTIDE SEQUENCE [LARGE SCALE GENOMIC DNA]</scope>
    <source>
        <strain evidence="4">E2A</strain>
    </source>
</reference>
<dbReference type="EMBL" id="CP045929">
    <property type="protein sequence ID" value="QGK70108.1"/>
    <property type="molecule type" value="Genomic_DNA"/>
</dbReference>
<feature type="region of interest" description="Disordered" evidence="1">
    <location>
        <begin position="193"/>
        <end position="212"/>
    </location>
</feature>
<feature type="domain" description="N-acetyltransferase" evidence="2">
    <location>
        <begin position="3"/>
        <end position="156"/>
    </location>
</feature>
<dbReference type="RefSeq" id="WP_154076691.1">
    <property type="nucleotide sequence ID" value="NZ_CP045929.1"/>
</dbReference>
<dbReference type="InterPro" id="IPR016181">
    <property type="entry name" value="Acyl_CoA_acyltransferase"/>
</dbReference>
<dbReference type="InterPro" id="IPR000182">
    <property type="entry name" value="GNAT_dom"/>
</dbReference>
<keyword evidence="4" id="KW-1185">Reference proteome</keyword>
<evidence type="ECO:0000259" key="2">
    <source>
        <dbReference type="PROSITE" id="PS51186"/>
    </source>
</evidence>
<protein>
    <submittedName>
        <fullName evidence="3">N-acetyltransferase</fullName>
    </submittedName>
</protein>
<name>A0A5Q3Q681_9PSEU</name>
<dbReference type="KEGG" id="sace:GIY23_11745"/>
<dbReference type="AlphaFoldDB" id="A0A5Q3Q681"/>
<organism evidence="3 4">
    <name type="scientific">Allosaccharopolyspora coralli</name>
    <dbReference type="NCBI Taxonomy" id="2665642"/>
    <lineage>
        <taxon>Bacteria</taxon>
        <taxon>Bacillati</taxon>
        <taxon>Actinomycetota</taxon>
        <taxon>Actinomycetes</taxon>
        <taxon>Pseudonocardiales</taxon>
        <taxon>Pseudonocardiaceae</taxon>
        <taxon>Allosaccharopolyspora</taxon>
    </lineage>
</organism>
<sequence>MSAELEPARLDDVDELLRLYRRVYGRGYALPLGTDPAVMAREISAEQTTWLVARGRGGGPIVASIVATVAESDRMAKMQGLVVHPDSRGSGLAQDAVRTLSDHLLADDRVDSVYSTARTTSIAPQRICLRSGFRALGIFPNLRKAARHETMVLLARHADGVLERRYPVLRLPESLGPLVDAVDAAVGLPLRPELVADPEPQKPSDGASPSGEVELISAPQFVLRRFDEVVTDPVRRFYPFHTPNVLLAGPDGVYEVYAHLSRSDGYCTLIGAAPDPLAVVRHMDQIIAQLNDFGAYYVEVLVPMNSFEELSTLVAYGFLPAAVYPAMRADGGRFHDYVVLARTMQPLDFRGLALDAAFRAFTEQYIDLWTRKYLNTREVFR</sequence>
<evidence type="ECO:0000256" key="1">
    <source>
        <dbReference type="SAM" id="MobiDB-lite"/>
    </source>
</evidence>
<dbReference type="PROSITE" id="PS51186">
    <property type="entry name" value="GNAT"/>
    <property type="match status" value="1"/>
</dbReference>
<evidence type="ECO:0000313" key="3">
    <source>
        <dbReference type="EMBL" id="QGK70108.1"/>
    </source>
</evidence>
<dbReference type="Gene3D" id="3.40.630.30">
    <property type="match status" value="1"/>
</dbReference>
<dbReference type="GO" id="GO:0016747">
    <property type="term" value="F:acyltransferase activity, transferring groups other than amino-acyl groups"/>
    <property type="evidence" value="ECO:0007669"/>
    <property type="project" value="InterPro"/>
</dbReference>